<evidence type="ECO:0000313" key="3">
    <source>
        <dbReference type="Proteomes" id="UP000561726"/>
    </source>
</evidence>
<gene>
    <name evidence="2" type="ORF">BJ997_002694</name>
</gene>
<comment type="caution">
    <text evidence="2">The sequence shown here is derived from an EMBL/GenBank/DDBJ whole genome shotgun (WGS) entry which is preliminary data.</text>
</comment>
<dbReference type="OrthoDB" id="3577584at2"/>
<reference evidence="2 3" key="1">
    <citation type="submission" date="2020-08" db="EMBL/GenBank/DDBJ databases">
        <title>Sequencing the genomes of 1000 actinobacteria strains.</title>
        <authorList>
            <person name="Klenk H.-P."/>
        </authorList>
    </citation>
    <scope>NUCLEOTIDE SEQUENCE [LARGE SCALE GENOMIC DNA]</scope>
    <source>
        <strain evidence="2 3">DSM 21065</strain>
    </source>
</reference>
<protein>
    <recommendedName>
        <fullName evidence="4">DUF2304 domain-containing protein</fullName>
    </recommendedName>
</protein>
<dbReference type="InterPro" id="IPR019277">
    <property type="entry name" value="DUF2304"/>
</dbReference>
<dbReference type="Pfam" id="PF10066">
    <property type="entry name" value="DUF2304"/>
    <property type="match status" value="1"/>
</dbReference>
<dbReference type="AlphaFoldDB" id="A0A7W8ZXR1"/>
<feature type="transmembrane region" description="Helical" evidence="1">
    <location>
        <begin position="69"/>
        <end position="87"/>
    </location>
</feature>
<dbReference type="Proteomes" id="UP000561726">
    <property type="component" value="Unassembled WGS sequence"/>
</dbReference>
<keyword evidence="1" id="KW-0472">Membrane</keyword>
<feature type="transmembrane region" description="Helical" evidence="1">
    <location>
        <begin position="36"/>
        <end position="57"/>
    </location>
</feature>
<keyword evidence="1" id="KW-1133">Transmembrane helix</keyword>
<proteinExistence type="predicted"/>
<evidence type="ECO:0000313" key="2">
    <source>
        <dbReference type="EMBL" id="MBB5642146.1"/>
    </source>
</evidence>
<evidence type="ECO:0008006" key="4">
    <source>
        <dbReference type="Google" id="ProtNLM"/>
    </source>
</evidence>
<dbReference type="EMBL" id="JACHBQ010000001">
    <property type="protein sequence ID" value="MBB5642146.1"/>
    <property type="molecule type" value="Genomic_DNA"/>
</dbReference>
<dbReference type="RefSeq" id="WP_035838550.1">
    <property type="nucleotide sequence ID" value="NZ_JACHBQ010000001.1"/>
</dbReference>
<accession>A0A7W8ZXR1</accession>
<sequence length="128" mass="14335">MNVASYIFGIVAALLALSVVIEMLRRRRLRERHAVWWIVAGLLALLLGIFPQALVWAADVVGVEIPTNLAFFLSLLVLFLVCIQQSAELTDLEGKTRILAEECALQEERLNRLEKAYSRRPSGADENS</sequence>
<evidence type="ECO:0000256" key="1">
    <source>
        <dbReference type="SAM" id="Phobius"/>
    </source>
</evidence>
<feature type="transmembrane region" description="Helical" evidence="1">
    <location>
        <begin position="6"/>
        <end position="24"/>
    </location>
</feature>
<organism evidence="2 3">
    <name type="scientific">Cryobacterium roopkundense</name>
    <dbReference type="NCBI Taxonomy" id="1001240"/>
    <lineage>
        <taxon>Bacteria</taxon>
        <taxon>Bacillati</taxon>
        <taxon>Actinomycetota</taxon>
        <taxon>Actinomycetes</taxon>
        <taxon>Micrococcales</taxon>
        <taxon>Microbacteriaceae</taxon>
        <taxon>Cryobacterium</taxon>
    </lineage>
</organism>
<keyword evidence="1" id="KW-0812">Transmembrane</keyword>
<name>A0A7W8ZXR1_9MICO</name>